<feature type="transmembrane region" description="Helical" evidence="7">
    <location>
        <begin position="170"/>
        <end position="191"/>
    </location>
</feature>
<dbReference type="InterPro" id="IPR036259">
    <property type="entry name" value="MFS_trans_sf"/>
</dbReference>
<dbReference type="PANTHER" id="PTHR42718">
    <property type="entry name" value="MAJOR FACILITATOR SUPERFAMILY MULTIDRUG TRANSPORTER MFSC"/>
    <property type="match status" value="1"/>
</dbReference>
<evidence type="ECO:0000259" key="8">
    <source>
        <dbReference type="PROSITE" id="PS50850"/>
    </source>
</evidence>
<dbReference type="PROSITE" id="PS50850">
    <property type="entry name" value="MFS"/>
    <property type="match status" value="1"/>
</dbReference>
<comment type="caution">
    <text evidence="9">The sequence shown here is derived from an EMBL/GenBank/DDBJ whole genome shotgun (WGS) entry which is preliminary data.</text>
</comment>
<feature type="transmembrane region" description="Helical" evidence="7">
    <location>
        <begin position="234"/>
        <end position="254"/>
    </location>
</feature>
<feature type="transmembrane region" description="Helical" evidence="7">
    <location>
        <begin position="109"/>
        <end position="130"/>
    </location>
</feature>
<feature type="transmembrane region" description="Helical" evidence="7">
    <location>
        <begin position="451"/>
        <end position="470"/>
    </location>
</feature>
<feature type="transmembrane region" description="Helical" evidence="7">
    <location>
        <begin position="368"/>
        <end position="391"/>
    </location>
</feature>
<feature type="transmembrane region" description="Helical" evidence="7">
    <location>
        <begin position="412"/>
        <end position="431"/>
    </location>
</feature>
<dbReference type="CDD" id="cd17503">
    <property type="entry name" value="MFS_LmrB_MDR_like"/>
    <property type="match status" value="1"/>
</dbReference>
<dbReference type="RefSeq" id="WP_055201782.1">
    <property type="nucleotide sequence ID" value="NZ_DAWDUM010000001.1"/>
</dbReference>
<keyword evidence="6 7" id="KW-0472">Membrane</keyword>
<dbReference type="GO" id="GO:0005886">
    <property type="term" value="C:plasma membrane"/>
    <property type="evidence" value="ECO:0007669"/>
    <property type="project" value="UniProtKB-SubCell"/>
</dbReference>
<dbReference type="Proteomes" id="UP000323119">
    <property type="component" value="Unassembled WGS sequence"/>
</dbReference>
<evidence type="ECO:0000256" key="3">
    <source>
        <dbReference type="ARBA" id="ARBA00022475"/>
    </source>
</evidence>
<dbReference type="Pfam" id="PF07690">
    <property type="entry name" value="MFS_1"/>
    <property type="match status" value="1"/>
</dbReference>
<evidence type="ECO:0000313" key="10">
    <source>
        <dbReference type="Proteomes" id="UP000323119"/>
    </source>
</evidence>
<sequence length="491" mass="52620">MATLGEHIRQSNAYKWWILGMIMLGTFMAVLDVTVVNVGLPAIMSAFGIGISTAEWVITAYMITMTVMLPSAGWFADRFGNKRIYILGLALFTLGSWLCGKAPGDLFLIGARALQGVGSGIIQSLGLAIVTREFRPEQLGLALGLWAMAAAASISFGPLLGGYLVDAYSWHRIFDVNVPVGVFAILLSAFIQKEWKSPARHPFDWRGFVAIALFMPLAIYALARGNSPTNHDGWASPTVIGCFAVAAVALAYFVRTELRSPAPLLQLRLLGERNFGVSMAVLTLFSIGMLGGTYLLPLYMQRGLGYTALMAGSVFLPVGLIQGVLSAVSGYLTRYVKPLLLAAAGILLLATSFWLASRFTLHTTHRHILFVLYIRGLGMGLTFAPLNFFSLRNLTQHDMAAAAGISNSIKQLAGSVGIAILTAVYSARTAFHAAHETVSASQTYVEGVTDALGVVTWLTLAAGLPLLWVFRKKRKKTPAGNPGAAGEAGES</sequence>
<feature type="transmembrane region" description="Helical" evidence="7">
    <location>
        <begin position="84"/>
        <end position="103"/>
    </location>
</feature>
<dbReference type="InterPro" id="IPR011701">
    <property type="entry name" value="MFS"/>
</dbReference>
<keyword evidence="3" id="KW-1003">Cell membrane</keyword>
<dbReference type="AlphaFoldDB" id="A0A9P3ZKX3"/>
<comment type="subcellular location">
    <subcellularLocation>
        <location evidence="1">Cell membrane</location>
        <topology evidence="1">Multi-pass membrane protein</topology>
    </subcellularLocation>
</comment>
<dbReference type="SUPFAM" id="SSF103473">
    <property type="entry name" value="MFS general substrate transporter"/>
    <property type="match status" value="1"/>
</dbReference>
<feature type="transmembrane region" description="Helical" evidence="7">
    <location>
        <begin position="339"/>
        <end position="356"/>
    </location>
</feature>
<dbReference type="NCBIfam" id="TIGR00711">
    <property type="entry name" value="efflux_EmrB"/>
    <property type="match status" value="1"/>
</dbReference>
<evidence type="ECO:0000256" key="2">
    <source>
        <dbReference type="ARBA" id="ARBA00022448"/>
    </source>
</evidence>
<proteinExistence type="predicted"/>
<dbReference type="InterPro" id="IPR004638">
    <property type="entry name" value="EmrB-like"/>
</dbReference>
<feature type="transmembrane region" description="Helical" evidence="7">
    <location>
        <begin position="203"/>
        <end position="222"/>
    </location>
</feature>
<evidence type="ECO:0000256" key="1">
    <source>
        <dbReference type="ARBA" id="ARBA00004651"/>
    </source>
</evidence>
<evidence type="ECO:0000256" key="4">
    <source>
        <dbReference type="ARBA" id="ARBA00022692"/>
    </source>
</evidence>
<name>A0A9P3ZKX3_9BACT</name>
<feature type="transmembrane region" description="Helical" evidence="7">
    <location>
        <begin position="308"/>
        <end position="332"/>
    </location>
</feature>
<dbReference type="Gene3D" id="1.20.1250.20">
    <property type="entry name" value="MFS general substrate transporter like domains"/>
    <property type="match status" value="1"/>
</dbReference>
<protein>
    <submittedName>
        <fullName evidence="9">DHA2 family efflux MFS transporter permease subunit</fullName>
    </submittedName>
</protein>
<keyword evidence="4 7" id="KW-0812">Transmembrane</keyword>
<accession>A0A9P3ZKX3</accession>
<organism evidence="9 10">
    <name type="scientific">Alistipes onderdonkii</name>
    <dbReference type="NCBI Taxonomy" id="328813"/>
    <lineage>
        <taxon>Bacteria</taxon>
        <taxon>Pseudomonadati</taxon>
        <taxon>Bacteroidota</taxon>
        <taxon>Bacteroidia</taxon>
        <taxon>Bacteroidales</taxon>
        <taxon>Rikenellaceae</taxon>
        <taxon>Alistipes</taxon>
    </lineage>
</organism>
<dbReference type="GO" id="GO:0022857">
    <property type="term" value="F:transmembrane transporter activity"/>
    <property type="evidence" value="ECO:0007669"/>
    <property type="project" value="InterPro"/>
</dbReference>
<gene>
    <name evidence="9" type="ORF">F2S36_02590</name>
</gene>
<keyword evidence="2" id="KW-0813">Transport</keyword>
<reference evidence="9 10" key="1">
    <citation type="journal article" date="2019" name="Nat. Med.">
        <title>A library of human gut bacterial isolates paired with longitudinal multiomics data enables mechanistic microbiome research.</title>
        <authorList>
            <person name="Poyet M."/>
            <person name="Groussin M."/>
            <person name="Gibbons S.M."/>
            <person name="Avila-Pacheco J."/>
            <person name="Jiang X."/>
            <person name="Kearney S.M."/>
            <person name="Perrotta A.R."/>
            <person name="Berdy B."/>
            <person name="Zhao S."/>
            <person name="Lieberman T.D."/>
            <person name="Swanson P.K."/>
            <person name="Smith M."/>
            <person name="Roesemann S."/>
            <person name="Alexander J.E."/>
            <person name="Rich S.A."/>
            <person name="Livny J."/>
            <person name="Vlamakis H."/>
            <person name="Clish C."/>
            <person name="Bullock K."/>
            <person name="Deik A."/>
            <person name="Scott J."/>
            <person name="Pierce K.A."/>
            <person name="Xavier R.J."/>
            <person name="Alm E.J."/>
        </authorList>
    </citation>
    <scope>NUCLEOTIDE SEQUENCE [LARGE SCALE GENOMIC DNA]</scope>
    <source>
        <strain evidence="9 10">BIOML-A204</strain>
    </source>
</reference>
<evidence type="ECO:0000313" key="9">
    <source>
        <dbReference type="EMBL" id="KAA2563719.1"/>
    </source>
</evidence>
<dbReference type="PANTHER" id="PTHR42718:SF46">
    <property type="entry name" value="BLR6921 PROTEIN"/>
    <property type="match status" value="1"/>
</dbReference>
<evidence type="ECO:0000256" key="7">
    <source>
        <dbReference type="SAM" id="Phobius"/>
    </source>
</evidence>
<evidence type="ECO:0000256" key="5">
    <source>
        <dbReference type="ARBA" id="ARBA00022989"/>
    </source>
</evidence>
<keyword evidence="5 7" id="KW-1133">Transmembrane helix</keyword>
<dbReference type="EMBL" id="VVUY01000002">
    <property type="protein sequence ID" value="KAA2563719.1"/>
    <property type="molecule type" value="Genomic_DNA"/>
</dbReference>
<feature type="transmembrane region" description="Helical" evidence="7">
    <location>
        <begin position="16"/>
        <end position="36"/>
    </location>
</feature>
<evidence type="ECO:0000256" key="6">
    <source>
        <dbReference type="ARBA" id="ARBA00023136"/>
    </source>
</evidence>
<dbReference type="PRINTS" id="PR01036">
    <property type="entry name" value="TCRTETB"/>
</dbReference>
<dbReference type="InterPro" id="IPR020846">
    <property type="entry name" value="MFS_dom"/>
</dbReference>
<feature type="transmembrane region" description="Helical" evidence="7">
    <location>
        <begin position="275"/>
        <end position="296"/>
    </location>
</feature>
<feature type="transmembrane region" description="Helical" evidence="7">
    <location>
        <begin position="142"/>
        <end position="164"/>
    </location>
</feature>
<feature type="domain" description="Major facilitator superfamily (MFS) profile" evidence="8">
    <location>
        <begin position="18"/>
        <end position="474"/>
    </location>
</feature>
<dbReference type="Gene3D" id="1.20.1720.10">
    <property type="entry name" value="Multidrug resistance protein D"/>
    <property type="match status" value="1"/>
</dbReference>